<feature type="transmembrane region" description="Helical" evidence="2">
    <location>
        <begin position="188"/>
        <end position="207"/>
    </location>
</feature>
<dbReference type="SUPFAM" id="SSF103473">
    <property type="entry name" value="MFS general substrate transporter"/>
    <property type="match status" value="1"/>
</dbReference>
<proteinExistence type="predicted"/>
<evidence type="ECO:0000313" key="3">
    <source>
        <dbReference type="EMBL" id="OIJ25355.1"/>
    </source>
</evidence>
<evidence type="ECO:0000313" key="4">
    <source>
        <dbReference type="Proteomes" id="UP000033772"/>
    </source>
</evidence>
<keyword evidence="2" id="KW-0472">Membrane</keyword>
<accession>A0A1J4N1D2</accession>
<reference evidence="3" key="1">
    <citation type="submission" date="2016-10" db="EMBL/GenBank/DDBJ databases">
        <title>Draft Genome Sequence of Nocardioides luteus Strain BAFB, an Alkane-Degrading Bacterium Isolated from JP-7 Polluted Soil.</title>
        <authorList>
            <person name="Brown L."/>
            <person name="Ruiz O.N."/>
            <person name="Gunasekera T."/>
        </authorList>
    </citation>
    <scope>NUCLEOTIDE SEQUENCE [LARGE SCALE GENOMIC DNA]</scope>
    <source>
        <strain evidence="3">BAFB</strain>
    </source>
</reference>
<evidence type="ECO:0000256" key="1">
    <source>
        <dbReference type="SAM" id="MobiDB-lite"/>
    </source>
</evidence>
<comment type="caution">
    <text evidence="3">The sequence shown here is derived from an EMBL/GenBank/DDBJ whole genome shotgun (WGS) entry which is preliminary data.</text>
</comment>
<name>A0A1J4N1D2_9ACTN</name>
<dbReference type="EMBL" id="JZDQ02000026">
    <property type="protein sequence ID" value="OIJ25355.1"/>
    <property type="molecule type" value="Genomic_DNA"/>
</dbReference>
<keyword evidence="2" id="KW-1133">Transmembrane helix</keyword>
<dbReference type="STRING" id="1844.UG56_018255"/>
<feature type="transmembrane region" description="Helical" evidence="2">
    <location>
        <begin position="162"/>
        <end position="181"/>
    </location>
</feature>
<dbReference type="Gene3D" id="1.20.1250.20">
    <property type="entry name" value="MFS general substrate transporter like domains"/>
    <property type="match status" value="1"/>
</dbReference>
<organism evidence="3 4">
    <name type="scientific">Nocardioides luteus</name>
    <dbReference type="NCBI Taxonomy" id="1844"/>
    <lineage>
        <taxon>Bacteria</taxon>
        <taxon>Bacillati</taxon>
        <taxon>Actinomycetota</taxon>
        <taxon>Actinomycetes</taxon>
        <taxon>Propionibacteriales</taxon>
        <taxon>Nocardioidaceae</taxon>
        <taxon>Nocardioides</taxon>
    </lineage>
</organism>
<keyword evidence="4" id="KW-1185">Reference proteome</keyword>
<feature type="compositionally biased region" description="Basic and acidic residues" evidence="1">
    <location>
        <begin position="29"/>
        <end position="40"/>
    </location>
</feature>
<keyword evidence="2" id="KW-0812">Transmembrane</keyword>
<gene>
    <name evidence="3" type="ORF">UG56_018255</name>
</gene>
<feature type="transmembrane region" description="Helical" evidence="2">
    <location>
        <begin position="213"/>
        <end position="233"/>
    </location>
</feature>
<protein>
    <submittedName>
        <fullName evidence="3">Uncharacterized protein</fullName>
    </submittedName>
</protein>
<feature type="compositionally biased region" description="Basic and acidic residues" evidence="1">
    <location>
        <begin position="96"/>
        <end position="111"/>
    </location>
</feature>
<evidence type="ECO:0000256" key="2">
    <source>
        <dbReference type="SAM" id="Phobius"/>
    </source>
</evidence>
<dbReference type="AlphaFoldDB" id="A0A1J4N1D2"/>
<dbReference type="InterPro" id="IPR036259">
    <property type="entry name" value="MFS_trans_sf"/>
</dbReference>
<dbReference type="Proteomes" id="UP000033772">
    <property type="component" value="Unassembled WGS sequence"/>
</dbReference>
<sequence>MSNDPTDKLAAPSFGFKKKRGGTKPANTKPEKASTEKTSAEKTQVLEKTAPPVIAPEPPAEPAEKPAKKAAPKAAEKPAAKQKAEKPPKPAKAPKPAREPKAPKQPKDPSQRRINLGTPSGLSAAVMIGAIVGAFMSLAVWFSGTVSQWTRGTSSLGDMGAIVLIAVFVLAVLVGGYLLRLAGARSPFTISFLGSALVAVLSMLFLTDVFAHAWGVIIAVFLTAAAYALAYWVTTNYID</sequence>
<dbReference type="RefSeq" id="WP_045548990.1">
    <property type="nucleotide sequence ID" value="NZ_JZDQ02000026.1"/>
</dbReference>
<feature type="region of interest" description="Disordered" evidence="1">
    <location>
        <begin position="1"/>
        <end position="116"/>
    </location>
</feature>
<feature type="transmembrane region" description="Helical" evidence="2">
    <location>
        <begin position="122"/>
        <end position="142"/>
    </location>
</feature>
<feature type="compositionally biased region" description="Basic and acidic residues" evidence="1">
    <location>
        <begin position="74"/>
        <end position="88"/>
    </location>
</feature>
<dbReference type="OrthoDB" id="3782226at2"/>